<keyword evidence="2" id="KW-1133">Transmembrane helix</keyword>
<sequence length="348" mass="38736">MGKLQPPRGKSTSIIHAQQATSSEKITHEDLLSSEAKQRRHQQSAQLAMRREKSITKTRSRRPEANGGGVFGGCGARKVPRANPWPAVSRKTWHEMTALPLGQGEIAPWSSWSRRSTPACSPAPVPAHSFALLESSRLHLPSARIPLGDPSPDCCRISIPSAAGRSLGSSMETNHRPQPMLDPIHRRSIHVVPLLLQRRPKFEFCNGTTSHRPKRKQLKRANPCWASMTPRLVFQNALTSSLCCRCQVFVFIFIFIFLCLLLNGLGVFAPFRGGPMLDDRARVQVRRMPRQIIPKPSVSGISTTLASRLPHLQRLSPGLIPVDRMPGIERITAFQAKHPEKWCCCQDS</sequence>
<evidence type="ECO:0000313" key="3">
    <source>
        <dbReference type="EMBL" id="KMP09659.1"/>
    </source>
</evidence>
<protein>
    <submittedName>
        <fullName evidence="3">Uncharacterized protein</fullName>
    </submittedName>
</protein>
<feature type="region of interest" description="Disordered" evidence="1">
    <location>
        <begin position="1"/>
        <end position="83"/>
    </location>
</feature>
<organism evidence="3 4">
    <name type="scientific">Coccidioides immitis RMSCC 2394</name>
    <dbReference type="NCBI Taxonomy" id="404692"/>
    <lineage>
        <taxon>Eukaryota</taxon>
        <taxon>Fungi</taxon>
        <taxon>Dikarya</taxon>
        <taxon>Ascomycota</taxon>
        <taxon>Pezizomycotina</taxon>
        <taxon>Eurotiomycetes</taxon>
        <taxon>Eurotiomycetidae</taxon>
        <taxon>Onygenales</taxon>
        <taxon>Onygenaceae</taxon>
        <taxon>Coccidioides</taxon>
    </lineage>
</organism>
<evidence type="ECO:0000256" key="1">
    <source>
        <dbReference type="SAM" id="MobiDB-lite"/>
    </source>
</evidence>
<dbReference type="Proteomes" id="UP000054565">
    <property type="component" value="Unassembled WGS sequence"/>
</dbReference>
<keyword evidence="2" id="KW-0472">Membrane</keyword>
<dbReference type="EMBL" id="DS028099">
    <property type="protein sequence ID" value="KMP09659.1"/>
    <property type="molecule type" value="Genomic_DNA"/>
</dbReference>
<evidence type="ECO:0000313" key="4">
    <source>
        <dbReference type="Proteomes" id="UP000054565"/>
    </source>
</evidence>
<feature type="transmembrane region" description="Helical" evidence="2">
    <location>
        <begin position="248"/>
        <end position="271"/>
    </location>
</feature>
<name>A0A0J6YQY6_COCIT</name>
<reference evidence="4" key="1">
    <citation type="journal article" date="2010" name="Genome Res.">
        <title>Population genomic sequencing of Coccidioides fungi reveals recent hybridization and transposon control.</title>
        <authorList>
            <person name="Neafsey D.E."/>
            <person name="Barker B.M."/>
            <person name="Sharpton T.J."/>
            <person name="Stajich J.E."/>
            <person name="Park D.J."/>
            <person name="Whiston E."/>
            <person name="Hung C.-Y."/>
            <person name="McMahan C."/>
            <person name="White J."/>
            <person name="Sykes S."/>
            <person name="Heiman D."/>
            <person name="Young S."/>
            <person name="Zeng Q."/>
            <person name="Abouelleil A."/>
            <person name="Aftuck L."/>
            <person name="Bessette D."/>
            <person name="Brown A."/>
            <person name="FitzGerald M."/>
            <person name="Lui A."/>
            <person name="Macdonald J.P."/>
            <person name="Priest M."/>
            <person name="Orbach M.J."/>
            <person name="Galgiani J.N."/>
            <person name="Kirkland T.N."/>
            <person name="Cole G.T."/>
            <person name="Birren B.W."/>
            <person name="Henn M.R."/>
            <person name="Taylor J.W."/>
            <person name="Rounsley S.D."/>
        </authorList>
    </citation>
    <scope>NUCLEOTIDE SEQUENCE [LARGE SCALE GENOMIC DNA]</scope>
    <source>
        <strain evidence="4">RMSCC 2394</strain>
    </source>
</reference>
<accession>A0A0J6YQY6</accession>
<keyword evidence="2" id="KW-0812">Transmembrane</keyword>
<feature type="compositionally biased region" description="Polar residues" evidence="1">
    <location>
        <begin position="10"/>
        <end position="24"/>
    </location>
</feature>
<proteinExistence type="predicted"/>
<evidence type="ECO:0000256" key="2">
    <source>
        <dbReference type="SAM" id="Phobius"/>
    </source>
</evidence>
<feature type="compositionally biased region" description="Gly residues" evidence="1">
    <location>
        <begin position="66"/>
        <end position="75"/>
    </location>
</feature>
<gene>
    <name evidence="3" type="ORF">CIRG_09829</name>
</gene>
<dbReference type="AlphaFoldDB" id="A0A0J6YQY6"/>